<organism evidence="1 2">
    <name type="scientific">Gibberella nygamai</name>
    <name type="common">Bean root rot disease fungus</name>
    <name type="synonym">Fusarium nygamai</name>
    <dbReference type="NCBI Taxonomy" id="42673"/>
    <lineage>
        <taxon>Eukaryota</taxon>
        <taxon>Fungi</taxon>
        <taxon>Dikarya</taxon>
        <taxon>Ascomycota</taxon>
        <taxon>Pezizomycotina</taxon>
        <taxon>Sordariomycetes</taxon>
        <taxon>Hypocreomycetidae</taxon>
        <taxon>Hypocreales</taxon>
        <taxon>Nectriaceae</taxon>
        <taxon>Fusarium</taxon>
        <taxon>Fusarium fujikuroi species complex</taxon>
    </lineage>
</organism>
<evidence type="ECO:0000313" key="2">
    <source>
        <dbReference type="Proteomes" id="UP000236664"/>
    </source>
</evidence>
<dbReference type="OrthoDB" id="438641at2759"/>
<keyword evidence="2" id="KW-1185">Reference proteome</keyword>
<protein>
    <submittedName>
        <fullName evidence="1">Uncharacterized protein</fullName>
    </submittedName>
</protein>
<reference evidence="1 2" key="1">
    <citation type="submission" date="2017-06" db="EMBL/GenBank/DDBJ databases">
        <title>Genome of Fusarium nygamai isolate CS10214.</title>
        <authorList>
            <person name="Gardiner D.M."/>
            <person name="Obanor F."/>
            <person name="Kazan K."/>
        </authorList>
    </citation>
    <scope>NUCLEOTIDE SEQUENCE [LARGE SCALE GENOMIC DNA]</scope>
    <source>
        <strain evidence="1 2">CS10214</strain>
    </source>
</reference>
<dbReference type="STRING" id="42673.A0A2K0UTI8"/>
<evidence type="ECO:0000313" key="1">
    <source>
        <dbReference type="EMBL" id="PNP61087.1"/>
    </source>
</evidence>
<sequence>MLIKGLETMGFVILATPPDDGSAQARFEVKQWGMMEHHIPWLFFQLIECYDEINPHLVPVAEHYAQVAYSIIVGEGDSMWDVMPATGNKAERT</sequence>
<dbReference type="Proteomes" id="UP000236664">
    <property type="component" value="Unassembled WGS sequence"/>
</dbReference>
<comment type="caution">
    <text evidence="1">The sequence shown here is derived from an EMBL/GenBank/DDBJ whole genome shotgun (WGS) entry which is preliminary data.</text>
</comment>
<accession>A0A2K0UTI8</accession>
<gene>
    <name evidence="1" type="ORF">FNYG_14175</name>
</gene>
<dbReference type="EMBL" id="MTQA01000317">
    <property type="protein sequence ID" value="PNP61087.1"/>
    <property type="molecule type" value="Genomic_DNA"/>
</dbReference>
<dbReference type="AlphaFoldDB" id="A0A2K0UTI8"/>
<name>A0A2K0UTI8_GIBNY</name>
<proteinExistence type="predicted"/>